<dbReference type="PRINTS" id="PR00359">
    <property type="entry name" value="BP450"/>
</dbReference>
<organism evidence="9 10">
    <name type="scientific">Streptomyces boetiae</name>
    <dbReference type="NCBI Taxonomy" id="3075541"/>
    <lineage>
        <taxon>Bacteria</taxon>
        <taxon>Bacillati</taxon>
        <taxon>Actinomycetota</taxon>
        <taxon>Actinomycetes</taxon>
        <taxon>Kitasatosporales</taxon>
        <taxon>Streptomycetaceae</taxon>
        <taxon>Streptomyces</taxon>
    </lineage>
</organism>
<sequence length="401" mass="45217">MAKETELPQLPLPRSNVLDISPQYKVLRDRAPLVKVRTEMGDEAWLATRYDVIKQLFGDARLGRSHHDPESASLVSESLLFGRPHGEFETEPDLHRIQRKVLVPAFSARRMRLLKEHVTELAASMLEELARLTPPVDLHDRFSIPLPITVICELIGVPGPDRDTFRGWSARFGSNDQADAAQAAMEMLAYTADLVGRRRKDPQDDLVSDLISIAAAENLELLTDHEIAEMAAHLVFGGHETTVGRIDYGTLLLLRHPEQRKALVEDPSLVDQAVEEILRRSSPVDDHFIRYAREEFEMGGVTVAKGDCLLISTSVGNMDDRVFPDPERFDIFRKPDASHVGFGHGLHYCVGNALARTELRAVFSQLFQRFPTLELAVPLEELRINMEERWIGGLDRLPVTW</sequence>
<dbReference type="CDD" id="cd11031">
    <property type="entry name" value="Cyp158A-like"/>
    <property type="match status" value="1"/>
</dbReference>
<evidence type="ECO:0000256" key="4">
    <source>
        <dbReference type="ARBA" id="ARBA00022723"/>
    </source>
</evidence>
<reference evidence="10" key="1">
    <citation type="submission" date="2023-07" db="EMBL/GenBank/DDBJ databases">
        <title>30 novel species of actinomycetes from the DSMZ collection.</title>
        <authorList>
            <person name="Nouioui I."/>
        </authorList>
    </citation>
    <scope>NUCLEOTIDE SEQUENCE [LARGE SCALE GENOMIC DNA]</scope>
    <source>
        <strain evidence="10">DSM 44917</strain>
    </source>
</reference>
<dbReference type="InterPro" id="IPR001128">
    <property type="entry name" value="Cyt_P450"/>
</dbReference>
<keyword evidence="3 8" id="KW-0349">Heme</keyword>
<accession>A0ABU2LBB7</accession>
<dbReference type="PROSITE" id="PS00086">
    <property type="entry name" value="CYTOCHROME_P450"/>
    <property type="match status" value="1"/>
</dbReference>
<keyword evidence="7 8" id="KW-0503">Monooxygenase</keyword>
<evidence type="ECO:0000256" key="6">
    <source>
        <dbReference type="ARBA" id="ARBA00023004"/>
    </source>
</evidence>
<gene>
    <name evidence="9" type="ORF">RM780_18165</name>
</gene>
<evidence type="ECO:0000256" key="1">
    <source>
        <dbReference type="ARBA" id="ARBA00001971"/>
    </source>
</evidence>
<dbReference type="Proteomes" id="UP001183388">
    <property type="component" value="Unassembled WGS sequence"/>
</dbReference>
<dbReference type="InterPro" id="IPR036396">
    <property type="entry name" value="Cyt_P450_sf"/>
</dbReference>
<dbReference type="Gene3D" id="1.10.630.10">
    <property type="entry name" value="Cytochrome P450"/>
    <property type="match status" value="1"/>
</dbReference>
<keyword evidence="4 8" id="KW-0479">Metal-binding</keyword>
<dbReference type="EMBL" id="JAVREN010000027">
    <property type="protein sequence ID" value="MDT0308870.1"/>
    <property type="molecule type" value="Genomic_DNA"/>
</dbReference>
<evidence type="ECO:0000256" key="8">
    <source>
        <dbReference type="RuleBase" id="RU000461"/>
    </source>
</evidence>
<evidence type="ECO:0000256" key="5">
    <source>
        <dbReference type="ARBA" id="ARBA00023002"/>
    </source>
</evidence>
<keyword evidence="5 8" id="KW-0560">Oxidoreductase</keyword>
<comment type="cofactor">
    <cofactor evidence="1">
        <name>heme</name>
        <dbReference type="ChEBI" id="CHEBI:30413"/>
    </cofactor>
</comment>
<dbReference type="RefSeq" id="WP_311631811.1">
    <property type="nucleotide sequence ID" value="NZ_JAVREN010000027.1"/>
</dbReference>
<dbReference type="PRINTS" id="PR00385">
    <property type="entry name" value="P450"/>
</dbReference>
<comment type="caution">
    <text evidence="9">The sequence shown here is derived from an EMBL/GenBank/DDBJ whole genome shotgun (WGS) entry which is preliminary data.</text>
</comment>
<dbReference type="SUPFAM" id="SSF48264">
    <property type="entry name" value="Cytochrome P450"/>
    <property type="match status" value="1"/>
</dbReference>
<protein>
    <submittedName>
        <fullName evidence="9">Cytochrome P450</fullName>
    </submittedName>
</protein>
<dbReference type="PANTHER" id="PTHR46696">
    <property type="entry name" value="P450, PUTATIVE (EUROFUNG)-RELATED"/>
    <property type="match status" value="1"/>
</dbReference>
<name>A0ABU2LBB7_9ACTN</name>
<keyword evidence="10" id="KW-1185">Reference proteome</keyword>
<evidence type="ECO:0000313" key="9">
    <source>
        <dbReference type="EMBL" id="MDT0308870.1"/>
    </source>
</evidence>
<evidence type="ECO:0000313" key="10">
    <source>
        <dbReference type="Proteomes" id="UP001183388"/>
    </source>
</evidence>
<comment type="similarity">
    <text evidence="2 8">Belongs to the cytochrome P450 family.</text>
</comment>
<dbReference type="Pfam" id="PF00067">
    <property type="entry name" value="p450"/>
    <property type="match status" value="1"/>
</dbReference>
<dbReference type="InterPro" id="IPR017972">
    <property type="entry name" value="Cyt_P450_CS"/>
</dbReference>
<dbReference type="InterPro" id="IPR002397">
    <property type="entry name" value="Cyt_P450_B"/>
</dbReference>
<evidence type="ECO:0000256" key="3">
    <source>
        <dbReference type="ARBA" id="ARBA00022617"/>
    </source>
</evidence>
<keyword evidence="6 8" id="KW-0408">Iron</keyword>
<dbReference type="PANTHER" id="PTHR46696:SF5">
    <property type="entry name" value="CYTOCHROME P450 BJ-1"/>
    <property type="match status" value="1"/>
</dbReference>
<proteinExistence type="inferred from homology"/>
<evidence type="ECO:0000256" key="2">
    <source>
        <dbReference type="ARBA" id="ARBA00010617"/>
    </source>
</evidence>
<evidence type="ECO:0000256" key="7">
    <source>
        <dbReference type="ARBA" id="ARBA00023033"/>
    </source>
</evidence>